<dbReference type="NCBIfam" id="TIGR03506">
    <property type="entry name" value="FlgEFG_subfam"/>
    <property type="match status" value="1"/>
</dbReference>
<dbReference type="PANTHER" id="PTHR30435:SF1">
    <property type="entry name" value="FLAGELLAR HOOK PROTEIN FLGE"/>
    <property type="match status" value="1"/>
</dbReference>
<dbReference type="GeneID" id="97255347"/>
<evidence type="ECO:0000259" key="8">
    <source>
        <dbReference type="Pfam" id="PF07559"/>
    </source>
</evidence>
<organism evidence="13 20">
    <name type="scientific">Pseudomonas helleri</name>
    <dbReference type="NCBI Taxonomy" id="1608996"/>
    <lineage>
        <taxon>Bacteria</taxon>
        <taxon>Pseudomonadati</taxon>
        <taxon>Pseudomonadota</taxon>
        <taxon>Gammaproteobacteria</taxon>
        <taxon>Pseudomonadales</taxon>
        <taxon>Pseudomonadaceae</taxon>
        <taxon>Pseudomonas</taxon>
    </lineage>
</organism>
<dbReference type="EMBL" id="WIWJ01000052">
    <property type="protein sequence ID" value="MQT49384.1"/>
    <property type="molecule type" value="Genomic_DNA"/>
</dbReference>
<evidence type="ECO:0000313" key="14">
    <source>
        <dbReference type="EMBL" id="MQU31267.1"/>
    </source>
</evidence>
<dbReference type="InterPro" id="IPR020013">
    <property type="entry name" value="Flagellar_FlgE/F/G"/>
</dbReference>
<keyword evidence="4 5" id="KW-0975">Bacterial flagellum</keyword>
<evidence type="ECO:0000313" key="17">
    <source>
        <dbReference type="Proteomes" id="UP000447574"/>
    </source>
</evidence>
<comment type="caution">
    <text evidence="13">The sequence shown here is derived from an EMBL/GenBank/DDBJ whole genome shotgun (WGS) entry which is preliminary data.</text>
</comment>
<dbReference type="GO" id="GO:0009424">
    <property type="term" value="C:bacterial-type flagellum hook"/>
    <property type="evidence" value="ECO:0007669"/>
    <property type="project" value="TreeGrafter"/>
</dbReference>
<dbReference type="GO" id="GO:0071978">
    <property type="term" value="P:bacterial-type flagellum-dependent swarming motility"/>
    <property type="evidence" value="ECO:0007669"/>
    <property type="project" value="TreeGrafter"/>
</dbReference>
<dbReference type="PANTHER" id="PTHR30435">
    <property type="entry name" value="FLAGELLAR PROTEIN"/>
    <property type="match status" value="1"/>
</dbReference>
<keyword evidence="19" id="KW-1185">Reference proteome</keyword>
<dbReference type="Pfam" id="PF22692">
    <property type="entry name" value="LlgE_F_G_D1"/>
    <property type="match status" value="1"/>
</dbReference>
<evidence type="ECO:0000256" key="5">
    <source>
        <dbReference type="RuleBase" id="RU362116"/>
    </source>
</evidence>
<dbReference type="OrthoDB" id="8578401at2"/>
<proteinExistence type="inferred from homology"/>
<dbReference type="GO" id="GO:0009425">
    <property type="term" value="C:bacterial-type flagellum basal body"/>
    <property type="evidence" value="ECO:0007669"/>
    <property type="project" value="UniProtKB-SubCell"/>
</dbReference>
<dbReference type="EMBL" id="WIVX01000025">
    <property type="protein sequence ID" value="MQU31267.1"/>
    <property type="molecule type" value="Genomic_DNA"/>
</dbReference>
<name>A0A0J6J5C3_9PSED</name>
<evidence type="ECO:0000313" key="10">
    <source>
        <dbReference type="EMBL" id="MQT49384.1"/>
    </source>
</evidence>
<evidence type="ECO:0000256" key="2">
    <source>
        <dbReference type="ARBA" id="ARBA00009677"/>
    </source>
</evidence>
<evidence type="ECO:0000313" key="16">
    <source>
        <dbReference type="Proteomes" id="UP000441404"/>
    </source>
</evidence>
<dbReference type="EMBL" id="WIWI01000060">
    <property type="protein sequence ID" value="MQT91403.1"/>
    <property type="molecule type" value="Genomic_DNA"/>
</dbReference>
<dbReference type="InterPro" id="IPR011491">
    <property type="entry name" value="FlgE_D2"/>
</dbReference>
<dbReference type="NCBIfam" id="NF004238">
    <property type="entry name" value="PRK05682.1-1"/>
    <property type="match status" value="1"/>
</dbReference>
<evidence type="ECO:0000259" key="6">
    <source>
        <dbReference type="Pfam" id="PF00460"/>
    </source>
</evidence>
<dbReference type="EMBL" id="WIVV01000119">
    <property type="protein sequence ID" value="MQU44867.1"/>
    <property type="molecule type" value="Genomic_DNA"/>
</dbReference>
<comment type="similarity">
    <text evidence="2 5">Belongs to the flagella basal body rod proteins family.</text>
</comment>
<evidence type="ECO:0000313" key="19">
    <source>
        <dbReference type="Proteomes" id="UP000470186"/>
    </source>
</evidence>
<dbReference type="Proteomes" id="UP000489190">
    <property type="component" value="Unassembled WGS sequence"/>
</dbReference>
<dbReference type="Pfam" id="PF06429">
    <property type="entry name" value="Flg_bbr_C"/>
    <property type="match status" value="1"/>
</dbReference>
<dbReference type="Proteomes" id="UP000466863">
    <property type="component" value="Unassembled WGS sequence"/>
</dbReference>
<feature type="domain" description="Flagellar basal body rod protein N-terminal" evidence="6">
    <location>
        <begin position="4"/>
        <end position="33"/>
    </location>
</feature>
<dbReference type="Pfam" id="PF00460">
    <property type="entry name" value="Flg_bb_rod"/>
    <property type="match status" value="1"/>
</dbReference>
<evidence type="ECO:0000313" key="15">
    <source>
        <dbReference type="EMBL" id="MQU44867.1"/>
    </source>
</evidence>
<comment type="function">
    <text evidence="5">A flexible structure which links the flagellar filament to the drive apparatus in the basal body.</text>
</comment>
<gene>
    <name evidence="13" type="ORF">GHO27_11180</name>
    <name evidence="15" type="ORF">GHO28_20480</name>
    <name evidence="14" type="ORF">GHO30_07590</name>
    <name evidence="11" type="ORF">GHO37_11430</name>
    <name evidence="12" type="ORF">GHO39_20015</name>
    <name evidence="10" type="ORF">GHO40_22000</name>
</gene>
<dbReference type="Proteomes" id="UP000478064">
    <property type="component" value="Unassembled WGS sequence"/>
</dbReference>
<dbReference type="InterPro" id="IPR010930">
    <property type="entry name" value="Flg_bb/hook_C_dom"/>
</dbReference>
<evidence type="ECO:0000256" key="4">
    <source>
        <dbReference type="ARBA" id="ARBA00023143"/>
    </source>
</evidence>
<dbReference type="InterPro" id="IPR037058">
    <property type="entry name" value="Falgellar_hook_FlgE_sf"/>
</dbReference>
<keyword evidence="13" id="KW-0969">Cilium</keyword>
<evidence type="ECO:0000313" key="18">
    <source>
        <dbReference type="Proteomes" id="UP000466863"/>
    </source>
</evidence>
<keyword evidence="13" id="KW-0282">Flagellum</keyword>
<dbReference type="PROSITE" id="PS00588">
    <property type="entry name" value="FLAGELLA_BB_ROD"/>
    <property type="match status" value="1"/>
</dbReference>
<dbReference type="AlphaFoldDB" id="A0A0J6J5C3"/>
<evidence type="ECO:0000256" key="3">
    <source>
        <dbReference type="ARBA" id="ARBA00019015"/>
    </source>
</evidence>
<dbReference type="EMBL" id="WIVU01000018">
    <property type="protein sequence ID" value="MQU06255.1"/>
    <property type="molecule type" value="Genomic_DNA"/>
</dbReference>
<dbReference type="InterPro" id="IPR037925">
    <property type="entry name" value="FlgE/F/G-like"/>
</dbReference>
<dbReference type="Gene3D" id="2.60.98.20">
    <property type="entry name" value="Flagellar hook protein FlgE"/>
    <property type="match status" value="1"/>
</dbReference>
<dbReference type="InterPro" id="IPR019776">
    <property type="entry name" value="Flagellar_basal_body_rod_CS"/>
</dbReference>
<evidence type="ECO:0000259" key="7">
    <source>
        <dbReference type="Pfam" id="PF06429"/>
    </source>
</evidence>
<evidence type="ECO:0000313" key="13">
    <source>
        <dbReference type="EMBL" id="MQU06255.1"/>
    </source>
</evidence>
<comment type="subcellular location">
    <subcellularLocation>
        <location evidence="1 5">Bacterial flagellum basal body</location>
    </subcellularLocation>
</comment>
<dbReference type="Pfam" id="PF07559">
    <property type="entry name" value="FlgE_D2"/>
    <property type="match status" value="1"/>
</dbReference>
<accession>A0A0J6I7X2</accession>
<dbReference type="Proteomes" id="UP000447574">
    <property type="component" value="Unassembled WGS sequence"/>
</dbReference>
<reference evidence="16 17" key="1">
    <citation type="submission" date="2019-10" db="EMBL/GenBank/DDBJ databases">
        <title>Evaluation of single-gene subtyping targets for Pseudomonas.</title>
        <authorList>
            <person name="Reichler S.J."/>
            <person name="Orsi R.H."/>
            <person name="Wiedmann M."/>
            <person name="Martin N.H."/>
            <person name="Murphy S.I."/>
        </authorList>
    </citation>
    <scope>NUCLEOTIDE SEQUENCE [LARGE SCALE GENOMIC DNA]</scope>
    <source>
        <strain evidence="13 20">FSL R10-1637</strain>
        <strain evidence="15 18">FSL R10-1876</strain>
        <strain evidence="14 19">FSL R10-2107</strain>
        <strain evidence="11 17">FSL R10-2932</strain>
        <strain evidence="12 21">FSL R10-3254</strain>
        <strain evidence="10 16">FSL R10-3257</strain>
    </source>
</reference>
<dbReference type="InterPro" id="IPR001444">
    <property type="entry name" value="Flag_bb_rod_N"/>
</dbReference>
<dbReference type="GO" id="GO:0005829">
    <property type="term" value="C:cytosol"/>
    <property type="evidence" value="ECO:0007669"/>
    <property type="project" value="TreeGrafter"/>
</dbReference>
<dbReference type="EMBL" id="WIWF01000035">
    <property type="protein sequence ID" value="MQT74911.1"/>
    <property type="molecule type" value="Genomic_DNA"/>
</dbReference>
<dbReference type="Proteomes" id="UP000441404">
    <property type="component" value="Unassembled WGS sequence"/>
</dbReference>
<sequence>MSFNIGLSGLYAANKQLDVTGNNIANVATTGFKSSRAEFADVYSASKLGVGSKTIGSGVNLANVSQNFGQGAVNNTGNLLDMGIEGSGFFVLSDNGALSYTRAGTFKADKDGYVTNTNGTARLQGYGVDANGVINTSVLTDLRIDTSNLAPKASSKVDSTINLNSTSDVINQTTTPFDPNETSSYSKKFSTTIYDTQGNPHPMDQYMVKTGSNTWNTYTLIDGRNPDGSVATGENAKAPVPSTMSFDSSGGLVSVTTPNPVAGGDPIVSSTLTISNWMPGATVNGAWVSNGAGANEKGIAINMANTTQYNTDTARNPPTQDGYATGHINNLTIDGSGVMFANFSNNQSRAIGQISLASFTNEQGLQPVGGTAWKETYASGQAGFDVPKTGTLGAIASNSLEDSNVNLTNELVDLIKAQSNYQANAKTISTQSTIMQTIIQMT</sequence>
<evidence type="ECO:0000313" key="20">
    <source>
        <dbReference type="Proteomes" id="UP000478064"/>
    </source>
</evidence>
<dbReference type="SUPFAM" id="SSF117143">
    <property type="entry name" value="Flagellar hook protein flgE"/>
    <property type="match status" value="1"/>
</dbReference>
<dbReference type="STRING" id="1608996.TU84_16160"/>
<evidence type="ECO:0000313" key="11">
    <source>
        <dbReference type="EMBL" id="MQT74911.1"/>
    </source>
</evidence>
<feature type="domain" description="Flagellar hook protein FlgE D2" evidence="8">
    <location>
        <begin position="162"/>
        <end position="323"/>
    </location>
</feature>
<evidence type="ECO:0000313" key="21">
    <source>
        <dbReference type="Proteomes" id="UP000489190"/>
    </source>
</evidence>
<protein>
    <recommendedName>
        <fullName evidence="3 5">Flagellar hook protein FlgE</fullName>
    </recommendedName>
</protein>
<evidence type="ECO:0000313" key="12">
    <source>
        <dbReference type="EMBL" id="MQT91403.1"/>
    </source>
</evidence>
<dbReference type="InterPro" id="IPR053967">
    <property type="entry name" value="LlgE_F_G-like_D1"/>
</dbReference>
<keyword evidence="13" id="KW-0966">Cell projection</keyword>
<evidence type="ECO:0000259" key="9">
    <source>
        <dbReference type="Pfam" id="PF22692"/>
    </source>
</evidence>
<feature type="domain" description="Flagellar hook protein FlgE/F/G-like D1" evidence="9">
    <location>
        <begin position="84"/>
        <end position="121"/>
    </location>
</feature>
<dbReference type="RefSeq" id="WP_048370659.1">
    <property type="nucleotide sequence ID" value="NZ_CP174501.1"/>
</dbReference>
<evidence type="ECO:0000256" key="1">
    <source>
        <dbReference type="ARBA" id="ARBA00004117"/>
    </source>
</evidence>
<accession>A0A0J6J5C3</accession>
<feature type="domain" description="Flagellar basal-body/hook protein C-terminal" evidence="7">
    <location>
        <begin position="397"/>
        <end position="441"/>
    </location>
</feature>
<dbReference type="Proteomes" id="UP000470186">
    <property type="component" value="Unassembled WGS sequence"/>
</dbReference>